<organism evidence="4 5">
    <name type="scientific">Latimeria chalumnae</name>
    <name type="common">Coelacanth</name>
    <dbReference type="NCBI Taxonomy" id="7897"/>
    <lineage>
        <taxon>Eukaryota</taxon>
        <taxon>Metazoa</taxon>
        <taxon>Chordata</taxon>
        <taxon>Craniata</taxon>
        <taxon>Vertebrata</taxon>
        <taxon>Euteleostomi</taxon>
        <taxon>Coelacanthiformes</taxon>
        <taxon>Coelacanthidae</taxon>
        <taxon>Latimeria</taxon>
    </lineage>
</organism>
<feature type="domain" description="Beta/gamma crystallin 'Greek key'" evidence="3">
    <location>
        <begin position="515"/>
        <end position="556"/>
    </location>
</feature>
<dbReference type="CDD" id="cd23463">
    <property type="entry name" value="beta-trefoil_Ricin_vlAKAP"/>
    <property type="match status" value="1"/>
</dbReference>
<reference evidence="4" key="2">
    <citation type="submission" date="2025-08" db="UniProtKB">
        <authorList>
            <consortium name="Ensembl"/>
        </authorList>
    </citation>
    <scope>IDENTIFICATION</scope>
</reference>
<feature type="domain" description="Beta/gamma crystallin 'Greek key'" evidence="3">
    <location>
        <begin position="247"/>
        <end position="289"/>
    </location>
</feature>
<dbReference type="InParanoid" id="H3A4M4"/>
<evidence type="ECO:0000313" key="5">
    <source>
        <dbReference type="Proteomes" id="UP000008672"/>
    </source>
</evidence>
<accession>H3A4M4</accession>
<dbReference type="PROSITE" id="PS50915">
    <property type="entry name" value="CRYSTALLIN_BETA_GAMMA"/>
    <property type="match status" value="7"/>
</dbReference>
<dbReference type="EMBL" id="AFYH01046947">
    <property type="status" value="NOT_ANNOTATED_CDS"/>
    <property type="molecule type" value="Genomic_DNA"/>
</dbReference>
<dbReference type="AlphaFoldDB" id="H3A4M4"/>
<feature type="domain" description="Beta/gamma crystallin 'Greek key'" evidence="3">
    <location>
        <begin position="337"/>
        <end position="379"/>
    </location>
</feature>
<feature type="domain" description="Beta/gamma crystallin 'Greek key'" evidence="3">
    <location>
        <begin position="197"/>
        <end position="246"/>
    </location>
</feature>
<feature type="domain" description="Beta/gamma crystallin 'Greek key'" evidence="3">
    <location>
        <begin position="143"/>
        <end position="185"/>
    </location>
</feature>
<proteinExistence type="inferred from homology"/>
<dbReference type="Gene3D" id="2.80.10.50">
    <property type="match status" value="1"/>
</dbReference>
<dbReference type="OMA" id="KVLNHDW"/>
<name>H3A4M4_LATCH</name>
<evidence type="ECO:0000256" key="2">
    <source>
        <dbReference type="ARBA" id="ARBA00022737"/>
    </source>
</evidence>
<sequence length="692" mass="79221">KVNPRPGKMVIYNGVQYGGNKQEIWTDVPDATSWDFPKGILIRIVRGCWMLYEKPDFQGQKHVLEEGETVLSHLWGINNVECSPRKVIIGSIKRVIKDHSIPEIELHPEADRKGTIFYIQNEVPNTEEYGAKLSLSSVIVNSGIWLAYKRPDFEGKFVVLEQGCPPLPKSGAEELDPVKSLRPLKMGGLKVQRPTNPKIIIYEQPFFTGWSMELTENAYNLKMLLDDSRQSQDEEFHGVGSVRVISGLWTAYEKEGYKGHQYLLEEGEYEDWKMWGGFDNGLFSLRYLQAEFTEPSVTLFEESSLENGNHLDTTQEIPDMESVGFGNVVGSIRVNSGVWVVYEQERFFGEQYVLERGVYKAHTDWGGKDKTIMSIRPIQLTEKSNHQKLKQLKAYSKPNFQGVCVDFIAEASINESFVPKSFQVLQGCWLLYSKEEFSGAQHVLEEGHYPDFTFSCWSTTIKSLKPVKYEFSEPSISLFAMDSCKGREVNFQSAVNSVLKKDFGFYTQSIRVKSGLWTMYEEDHFRGRQMLLEPGEIFYWTTFSGWRTVGSLHPVNQPTVFLRIKNRAQDLYLTAIGDLKDSEATQVSVSQKNRKDSQIWYYHRGLLKSKAANRACLSVIGGRDVPGSKVALWSEHGKAHQKWRINRDGTVSSYIGDDLVLDIKGGNYYDKDHIIINLLEHQQTQYWEVEIL</sequence>
<dbReference type="EMBL" id="AFYH01046946">
    <property type="status" value="NOT_ANNOTATED_CDS"/>
    <property type="molecule type" value="Genomic_DNA"/>
</dbReference>
<dbReference type="InterPro" id="IPR035992">
    <property type="entry name" value="Ricin_B-like_lectins"/>
</dbReference>
<keyword evidence="5" id="KW-1185">Reference proteome</keyword>
<dbReference type="InterPro" id="IPR050252">
    <property type="entry name" value="Beta/Gamma-Crystallin"/>
</dbReference>
<dbReference type="GO" id="GO:0002088">
    <property type="term" value="P:lens development in camera-type eye"/>
    <property type="evidence" value="ECO:0007669"/>
    <property type="project" value="TreeGrafter"/>
</dbReference>
<dbReference type="Ensembl" id="ENSLACT00000004634.1">
    <property type="protein sequence ID" value="ENSLACP00000004595.1"/>
    <property type="gene ID" value="ENSLACG00000004092.1"/>
</dbReference>
<dbReference type="eggNOG" id="ENOG502QTHR">
    <property type="taxonomic scope" value="Eukaryota"/>
</dbReference>
<dbReference type="EMBL" id="AFYH01046944">
    <property type="status" value="NOT_ANNOTATED_CDS"/>
    <property type="molecule type" value="Genomic_DNA"/>
</dbReference>
<dbReference type="SMART" id="SM00247">
    <property type="entry name" value="XTALbg"/>
    <property type="match status" value="6"/>
</dbReference>
<reference evidence="4" key="3">
    <citation type="submission" date="2025-09" db="UniProtKB">
        <authorList>
            <consortium name="Ensembl"/>
        </authorList>
    </citation>
    <scope>IDENTIFICATION</scope>
</reference>
<dbReference type="Pfam" id="PF00030">
    <property type="entry name" value="Crystall"/>
    <property type="match status" value="6"/>
</dbReference>
<dbReference type="Proteomes" id="UP000008672">
    <property type="component" value="Unassembled WGS sequence"/>
</dbReference>
<dbReference type="SMART" id="SM00458">
    <property type="entry name" value="RICIN"/>
    <property type="match status" value="1"/>
</dbReference>
<dbReference type="HOGENOM" id="CLU_002147_1_0_1"/>
<evidence type="ECO:0000256" key="1">
    <source>
        <dbReference type="ARBA" id="ARBA00009646"/>
    </source>
</evidence>
<dbReference type="Gene3D" id="2.60.20.10">
    <property type="entry name" value="Crystallins"/>
    <property type="match status" value="6"/>
</dbReference>
<dbReference type="PANTHER" id="PTHR11818">
    <property type="entry name" value="BETA/GAMMA CRYSTALLIN"/>
    <property type="match status" value="1"/>
</dbReference>
<dbReference type="FunFam" id="2.80.10.50:FF:000038">
    <property type="entry name" value="very large A-kinase anchor protein isoform X1"/>
    <property type="match status" value="1"/>
</dbReference>
<dbReference type="PRINTS" id="PR01367">
    <property type="entry name" value="BGCRYSTALLIN"/>
</dbReference>
<dbReference type="InterPro" id="IPR011024">
    <property type="entry name" value="G_crystallin-like"/>
</dbReference>
<dbReference type="InterPro" id="IPR000772">
    <property type="entry name" value="Ricin_B_lectin"/>
</dbReference>
<gene>
    <name evidence="4" type="primary">LOC102356297</name>
</gene>
<feature type="domain" description="Beta/gamma crystallin 'Greek key'" evidence="3">
    <location>
        <begin position="427"/>
        <end position="468"/>
    </location>
</feature>
<dbReference type="Pfam" id="PF00652">
    <property type="entry name" value="Ricin_B_lectin"/>
    <property type="match status" value="1"/>
</dbReference>
<dbReference type="SUPFAM" id="SSF50370">
    <property type="entry name" value="Ricin B-like lectins"/>
    <property type="match status" value="1"/>
</dbReference>
<dbReference type="GeneTree" id="ENSGT00940000160816"/>
<comment type="similarity">
    <text evidence="1">Belongs to the beta/gamma-crystallin family.</text>
</comment>
<dbReference type="PROSITE" id="PS50231">
    <property type="entry name" value="RICIN_B_LECTIN"/>
    <property type="match status" value="1"/>
</dbReference>
<dbReference type="PANTHER" id="PTHR11818:SF38">
    <property type="entry name" value="VERY LARGE A-KINASE ANCHOR PROTEIN"/>
    <property type="match status" value="1"/>
</dbReference>
<dbReference type="FunFam" id="2.60.20.10:FF:000010">
    <property type="entry name" value="very large A-kinase anchor protein"/>
    <property type="match status" value="1"/>
</dbReference>
<dbReference type="GO" id="GO:0005212">
    <property type="term" value="F:structural constituent of eye lens"/>
    <property type="evidence" value="ECO:0007669"/>
    <property type="project" value="TreeGrafter"/>
</dbReference>
<feature type="domain" description="Beta/gamma crystallin 'Greek key'" evidence="3">
    <location>
        <begin position="47"/>
        <end position="96"/>
    </location>
</feature>
<keyword evidence="2" id="KW-0677">Repeat</keyword>
<dbReference type="EMBL" id="AFYH01046945">
    <property type="status" value="NOT_ANNOTATED_CDS"/>
    <property type="molecule type" value="Genomic_DNA"/>
</dbReference>
<dbReference type="SUPFAM" id="SSF49695">
    <property type="entry name" value="gamma-Crystallin-like"/>
    <property type="match status" value="3"/>
</dbReference>
<reference evidence="5" key="1">
    <citation type="submission" date="2011-08" db="EMBL/GenBank/DDBJ databases">
        <title>The draft genome of Latimeria chalumnae.</title>
        <authorList>
            <person name="Di Palma F."/>
            <person name="Alfoldi J."/>
            <person name="Johnson J."/>
            <person name="Berlin A."/>
            <person name="Gnerre S."/>
            <person name="Jaffe D."/>
            <person name="MacCallum I."/>
            <person name="Young S."/>
            <person name="Walker B.J."/>
            <person name="Lander E."/>
            <person name="Lindblad-Toh K."/>
        </authorList>
    </citation>
    <scope>NUCLEOTIDE SEQUENCE [LARGE SCALE GENOMIC DNA]</scope>
    <source>
        <strain evidence="5">Wild caught</strain>
    </source>
</reference>
<protein>
    <recommendedName>
        <fullName evidence="3">Beta/gamma crystallin 'Greek key' domain-containing protein</fullName>
    </recommendedName>
</protein>
<evidence type="ECO:0000313" key="4">
    <source>
        <dbReference type="Ensembl" id="ENSLACP00000004595.1"/>
    </source>
</evidence>
<evidence type="ECO:0000259" key="3">
    <source>
        <dbReference type="PROSITE" id="PS50915"/>
    </source>
</evidence>
<dbReference type="InterPro" id="IPR001064">
    <property type="entry name" value="Beta/gamma_crystallin"/>
</dbReference>
<dbReference type="STRING" id="7897.ENSLACP00000004595"/>
<dbReference type="GO" id="GO:0007601">
    <property type="term" value="P:visual perception"/>
    <property type="evidence" value="ECO:0007669"/>
    <property type="project" value="TreeGrafter"/>
</dbReference>